<evidence type="ECO:0000313" key="4">
    <source>
        <dbReference type="EMBL" id="MCV3215955.1"/>
    </source>
</evidence>
<dbReference type="PANTHER" id="PTHR43081">
    <property type="entry name" value="ADENYLATE CYCLASE, TERMINAL-DIFFERENTIATION SPECIFIC-RELATED"/>
    <property type="match status" value="1"/>
</dbReference>
<feature type="domain" description="Guanylate cyclase" evidence="3">
    <location>
        <begin position="673"/>
        <end position="806"/>
    </location>
</feature>
<proteinExistence type="inferred from homology"/>
<name>A0ABT3B4R2_9CYAN</name>
<dbReference type="EMBL" id="JAOWRF010000299">
    <property type="protein sequence ID" value="MCV3215955.1"/>
    <property type="molecule type" value="Genomic_DNA"/>
</dbReference>
<dbReference type="Proteomes" id="UP001526143">
    <property type="component" value="Unassembled WGS sequence"/>
</dbReference>
<dbReference type="Pfam" id="PF01590">
    <property type="entry name" value="GAF"/>
    <property type="match status" value="2"/>
</dbReference>
<dbReference type="SMART" id="SM00044">
    <property type="entry name" value="CYCc"/>
    <property type="match status" value="1"/>
</dbReference>
<dbReference type="InterPro" id="IPR035965">
    <property type="entry name" value="PAS-like_dom_sf"/>
</dbReference>
<dbReference type="SUPFAM" id="SSF55785">
    <property type="entry name" value="PYP-like sensor domain (PAS domain)"/>
    <property type="match status" value="1"/>
</dbReference>
<dbReference type="SMART" id="SM00091">
    <property type="entry name" value="PAS"/>
    <property type="match status" value="1"/>
</dbReference>
<feature type="domain" description="PAS" evidence="2">
    <location>
        <begin position="386"/>
        <end position="428"/>
    </location>
</feature>
<dbReference type="SMART" id="SM00065">
    <property type="entry name" value="GAF"/>
    <property type="match status" value="2"/>
</dbReference>
<dbReference type="Gene3D" id="3.30.70.1230">
    <property type="entry name" value="Nucleotide cyclase"/>
    <property type="match status" value="1"/>
</dbReference>
<evidence type="ECO:0000313" key="5">
    <source>
        <dbReference type="Proteomes" id="UP001526143"/>
    </source>
</evidence>
<dbReference type="CDD" id="cd07302">
    <property type="entry name" value="CHD"/>
    <property type="match status" value="1"/>
</dbReference>
<dbReference type="Gene3D" id="3.30.450.20">
    <property type="entry name" value="PAS domain"/>
    <property type="match status" value="1"/>
</dbReference>
<evidence type="ECO:0000259" key="3">
    <source>
        <dbReference type="PROSITE" id="PS50125"/>
    </source>
</evidence>
<evidence type="ECO:0000256" key="1">
    <source>
        <dbReference type="ARBA" id="ARBA00005381"/>
    </source>
</evidence>
<accession>A0ABT3B4R2</accession>
<dbReference type="InterPro" id="IPR001054">
    <property type="entry name" value="A/G_cyclase"/>
</dbReference>
<dbReference type="InterPro" id="IPR029016">
    <property type="entry name" value="GAF-like_dom_sf"/>
</dbReference>
<protein>
    <submittedName>
        <fullName evidence="4">GAF domain-containing protein</fullName>
    </submittedName>
</protein>
<dbReference type="SUPFAM" id="SSF55781">
    <property type="entry name" value="GAF domain-like"/>
    <property type="match status" value="2"/>
</dbReference>
<dbReference type="CDD" id="cd00130">
    <property type="entry name" value="PAS"/>
    <property type="match status" value="1"/>
</dbReference>
<organism evidence="4 5">
    <name type="scientific">Plectonema radiosum NIES-515</name>
    <dbReference type="NCBI Taxonomy" id="2986073"/>
    <lineage>
        <taxon>Bacteria</taxon>
        <taxon>Bacillati</taxon>
        <taxon>Cyanobacteriota</taxon>
        <taxon>Cyanophyceae</taxon>
        <taxon>Oscillatoriophycideae</taxon>
        <taxon>Oscillatoriales</taxon>
        <taxon>Microcoleaceae</taxon>
        <taxon>Plectonema</taxon>
    </lineage>
</organism>
<dbReference type="InterPro" id="IPR000014">
    <property type="entry name" value="PAS"/>
</dbReference>
<reference evidence="4 5" key="1">
    <citation type="submission" date="2022-10" db="EMBL/GenBank/DDBJ databases">
        <title>Identification of biosynthetic pathway for the production of the potent trypsin inhibitor radiosumin.</title>
        <authorList>
            <person name="Fewer D.P."/>
            <person name="Delbaje E."/>
            <person name="Ouyang X."/>
            <person name="Agostino P.D."/>
            <person name="Wahlsten M."/>
            <person name="Jokela J."/>
            <person name="Permi P."/>
            <person name="Haapaniemi E."/>
            <person name="Koistinen H."/>
        </authorList>
    </citation>
    <scope>NUCLEOTIDE SEQUENCE [LARGE SCALE GENOMIC DNA]</scope>
    <source>
        <strain evidence="4 5">NIES-515</strain>
    </source>
</reference>
<dbReference type="Pfam" id="PF00211">
    <property type="entry name" value="Guanylate_cyc"/>
    <property type="match status" value="1"/>
</dbReference>
<dbReference type="SUPFAM" id="SSF55073">
    <property type="entry name" value="Nucleotide cyclase"/>
    <property type="match status" value="1"/>
</dbReference>
<dbReference type="InterPro" id="IPR029787">
    <property type="entry name" value="Nucleotide_cyclase"/>
</dbReference>
<dbReference type="PROSITE" id="PS50112">
    <property type="entry name" value="PAS"/>
    <property type="match status" value="1"/>
</dbReference>
<comment type="caution">
    <text evidence="4">The sequence shown here is derived from an EMBL/GenBank/DDBJ whole genome shotgun (WGS) entry which is preliminary data.</text>
</comment>
<evidence type="ECO:0000259" key="2">
    <source>
        <dbReference type="PROSITE" id="PS50112"/>
    </source>
</evidence>
<dbReference type="Pfam" id="PF13188">
    <property type="entry name" value="PAS_8"/>
    <property type="match status" value="1"/>
</dbReference>
<keyword evidence="5" id="KW-1185">Reference proteome</keyword>
<gene>
    <name evidence="4" type="ORF">OGM63_21005</name>
</gene>
<sequence>MTLPSPGSVLATLTELTQVNRTHALLRRVKDLSVNEFVCLLDFITAEFQQFLRAIELINNEALETMLEKVLEAITLKIGQILQAEHTTIFLVDHDKNQLWSKIAQDNSQKPLEIRTPLTVGIPGHVASTGEYLNISQASTHPLFSPELEKQMGYKIRNILCMPVVSSKNQIVAVVQLANKAGNIPFNYDDEVCFRDFASSIGIILESCQSFYVAARNQRGATALLRATQTLGQSLDLEATLQIVMEQARILMQADRSTLFLHRKEMGELWTKVEVADRSTMVEIRIPANRGIVGYVASTGQALNISDAYKDPRFDPTTDRKTGYITQNILCLPVFNSANELIGVTQLINKQQGSFTSSDEEFMRAFNIQAGIALENARLFESVLLEKQYQKDILQSLSDAVISTDMQGRIVTINDAALELLGCPLGEVNTKNNKVLWEQKLINRLVWEVVPIDNLQMRLEDSLKTGAKHYVPEQSLIVGLYKVQSEELGREVPEERLYKSEELGRGRDVPVERLYKSEELGREVPEERLYKSEELGREVPEERLYKSEELGREVPEERLYESKEINTDDIYILAVGDRTNPDIFIPWNQLLTPQSELLNSAGVKKIERSTNLTVNPLTNPEGGVRGGLVVLEDISQEKRMKTTMYRYLTPHVAEQVMALGEDALMVGERKEVTILFSDIRGYTTLTENLGAAEVVSLLNQYFETMVEAVFNHEGTLDKFIGDALMAVFGAPLTLVENHAWKAIQSALDMRERLGEFNQRRIIQAQPEIYIGIGISSGEVVSGNIGSQKRMDYTVIGDGVNLSSRLEGVTKEYGCDIILSEFTYELCSHRIWVRELDKIRVKGKHQAVNIYELIGDRSTPLDNTTHEFLSHYHAGRAAYLSRHFQEAIACFEAAKRIRPTDQAVNIHLKRARNYQQIPPQNSWDGVWTMLAK</sequence>
<dbReference type="Gene3D" id="3.30.450.40">
    <property type="match status" value="2"/>
</dbReference>
<comment type="similarity">
    <text evidence="1">Belongs to the adenylyl cyclase class-3 family.</text>
</comment>
<dbReference type="RefSeq" id="WP_263747601.1">
    <property type="nucleotide sequence ID" value="NZ_JAOWRF010000299.1"/>
</dbReference>
<dbReference type="PROSITE" id="PS50125">
    <property type="entry name" value="GUANYLATE_CYCLASE_2"/>
    <property type="match status" value="1"/>
</dbReference>
<dbReference type="InterPro" id="IPR050697">
    <property type="entry name" value="Adenylyl/Guanylyl_Cyclase_3/4"/>
</dbReference>
<dbReference type="PANTHER" id="PTHR43081:SF1">
    <property type="entry name" value="ADENYLATE CYCLASE, TERMINAL-DIFFERENTIATION SPECIFIC"/>
    <property type="match status" value="1"/>
</dbReference>
<dbReference type="InterPro" id="IPR003018">
    <property type="entry name" value="GAF"/>
</dbReference>